<dbReference type="PATRIC" id="fig|1423811.3.peg.431"/>
<feature type="domain" description="RNA polymerase sigma-70 region 2" evidence="1">
    <location>
        <begin position="24"/>
        <end position="92"/>
    </location>
</feature>
<organism evidence="2 3">
    <name type="scientific">Companilactobacillus tucceti DSM 20183</name>
    <dbReference type="NCBI Taxonomy" id="1423811"/>
    <lineage>
        <taxon>Bacteria</taxon>
        <taxon>Bacillati</taxon>
        <taxon>Bacillota</taxon>
        <taxon>Bacilli</taxon>
        <taxon>Lactobacillales</taxon>
        <taxon>Lactobacillaceae</taxon>
        <taxon>Companilactobacillus</taxon>
    </lineage>
</organism>
<dbReference type="SUPFAM" id="SSF88946">
    <property type="entry name" value="Sigma2 domain of RNA polymerase sigma factors"/>
    <property type="match status" value="1"/>
</dbReference>
<evidence type="ECO:0000313" key="3">
    <source>
        <dbReference type="Proteomes" id="UP000050929"/>
    </source>
</evidence>
<name>A0A0R1J8T9_9LACO</name>
<dbReference type="InterPro" id="IPR014284">
    <property type="entry name" value="RNA_pol_sigma-70_dom"/>
</dbReference>
<protein>
    <recommendedName>
        <fullName evidence="1">RNA polymerase sigma-70 region 2 domain-containing protein</fullName>
    </recommendedName>
</protein>
<dbReference type="OrthoDB" id="1767844at2"/>
<evidence type="ECO:0000313" key="2">
    <source>
        <dbReference type="EMBL" id="KRK64410.1"/>
    </source>
</evidence>
<dbReference type="GO" id="GO:0003700">
    <property type="term" value="F:DNA-binding transcription factor activity"/>
    <property type="evidence" value="ECO:0007669"/>
    <property type="project" value="InterPro"/>
</dbReference>
<dbReference type="STRING" id="1423811.FC72_GL000430"/>
<dbReference type="EMBL" id="AZDG01000012">
    <property type="protein sequence ID" value="KRK64410.1"/>
    <property type="molecule type" value="Genomic_DNA"/>
</dbReference>
<comment type="caution">
    <text evidence="2">The sequence shown here is derived from an EMBL/GenBank/DDBJ whole genome shotgun (WGS) entry which is preliminary data.</text>
</comment>
<dbReference type="GO" id="GO:0006352">
    <property type="term" value="P:DNA-templated transcription initiation"/>
    <property type="evidence" value="ECO:0007669"/>
    <property type="project" value="InterPro"/>
</dbReference>
<dbReference type="Pfam" id="PF04542">
    <property type="entry name" value="Sigma70_r2"/>
    <property type="match status" value="1"/>
</dbReference>
<dbReference type="Proteomes" id="UP000050929">
    <property type="component" value="Unassembled WGS sequence"/>
</dbReference>
<accession>A0A0R1J8T9</accession>
<dbReference type="RefSeq" id="WP_057765929.1">
    <property type="nucleotide sequence ID" value="NZ_AZDG01000012.1"/>
</dbReference>
<dbReference type="Gene3D" id="1.10.1740.10">
    <property type="match status" value="1"/>
</dbReference>
<dbReference type="NCBIfam" id="TIGR02937">
    <property type="entry name" value="sigma70-ECF"/>
    <property type="match status" value="1"/>
</dbReference>
<dbReference type="InterPro" id="IPR013325">
    <property type="entry name" value="RNA_pol_sigma_r2"/>
</dbReference>
<sequence length="185" mass="22090">MNKTEASLILRVRNENDSNSLQKLIKRYRPMIESLFQQYYIHGYDRNDWYQEAFIVCHETCVIFNGDNGSQFGSFFKMRFKNHIIDIVRRENTYKRQANQNAHSFEVYLVENHQAFVSNHHTKMVDLVNGLEDYFNDLSHREILAIRYLLGQIELSEACKRANCTEEQMIRAISRCKTKIKDRLR</sequence>
<evidence type="ECO:0000259" key="1">
    <source>
        <dbReference type="Pfam" id="PF04542"/>
    </source>
</evidence>
<dbReference type="AlphaFoldDB" id="A0A0R1J8T9"/>
<dbReference type="InterPro" id="IPR007627">
    <property type="entry name" value="RNA_pol_sigma70_r2"/>
</dbReference>
<gene>
    <name evidence="2" type="ORF">FC72_GL000430</name>
</gene>
<reference evidence="2 3" key="1">
    <citation type="journal article" date="2015" name="Genome Announc.">
        <title>Expanding the biotechnology potential of lactobacilli through comparative genomics of 213 strains and associated genera.</title>
        <authorList>
            <person name="Sun Z."/>
            <person name="Harris H.M."/>
            <person name="McCann A."/>
            <person name="Guo C."/>
            <person name="Argimon S."/>
            <person name="Zhang W."/>
            <person name="Yang X."/>
            <person name="Jeffery I.B."/>
            <person name="Cooney J.C."/>
            <person name="Kagawa T.F."/>
            <person name="Liu W."/>
            <person name="Song Y."/>
            <person name="Salvetti E."/>
            <person name="Wrobel A."/>
            <person name="Rasinkangas P."/>
            <person name="Parkhill J."/>
            <person name="Rea M.C."/>
            <person name="O'Sullivan O."/>
            <person name="Ritari J."/>
            <person name="Douillard F.P."/>
            <person name="Paul Ross R."/>
            <person name="Yang R."/>
            <person name="Briner A.E."/>
            <person name="Felis G.E."/>
            <person name="de Vos W.M."/>
            <person name="Barrangou R."/>
            <person name="Klaenhammer T.R."/>
            <person name="Caufield P.W."/>
            <person name="Cui Y."/>
            <person name="Zhang H."/>
            <person name="O'Toole P.W."/>
        </authorList>
    </citation>
    <scope>NUCLEOTIDE SEQUENCE [LARGE SCALE GENOMIC DNA]</scope>
    <source>
        <strain evidence="2 3">DSM 20183</strain>
    </source>
</reference>
<keyword evidence="3" id="KW-1185">Reference proteome</keyword>
<proteinExistence type="predicted"/>